<dbReference type="GO" id="GO:0008270">
    <property type="term" value="F:zinc ion binding"/>
    <property type="evidence" value="ECO:0007669"/>
    <property type="project" value="UniProtKB-KW"/>
</dbReference>
<evidence type="ECO:0000256" key="1">
    <source>
        <dbReference type="PROSITE-ProRule" id="PRU00042"/>
    </source>
</evidence>
<organism evidence="4 5">
    <name type="scientific">Mycena albidolilacea</name>
    <dbReference type="NCBI Taxonomy" id="1033008"/>
    <lineage>
        <taxon>Eukaryota</taxon>
        <taxon>Fungi</taxon>
        <taxon>Dikarya</taxon>
        <taxon>Basidiomycota</taxon>
        <taxon>Agaricomycotina</taxon>
        <taxon>Agaricomycetes</taxon>
        <taxon>Agaricomycetidae</taxon>
        <taxon>Agaricales</taxon>
        <taxon>Marasmiineae</taxon>
        <taxon>Mycenaceae</taxon>
        <taxon>Mycena</taxon>
    </lineage>
</organism>
<dbReference type="Gene3D" id="3.30.160.60">
    <property type="entry name" value="Classic Zinc Finger"/>
    <property type="match status" value="1"/>
</dbReference>
<reference evidence="4" key="1">
    <citation type="submission" date="2023-03" db="EMBL/GenBank/DDBJ databases">
        <title>Massive genome expansion in bonnet fungi (Mycena s.s.) driven by repeated elements and novel gene families across ecological guilds.</title>
        <authorList>
            <consortium name="Lawrence Berkeley National Laboratory"/>
            <person name="Harder C.B."/>
            <person name="Miyauchi S."/>
            <person name="Viragh M."/>
            <person name="Kuo A."/>
            <person name="Thoen E."/>
            <person name="Andreopoulos B."/>
            <person name="Lu D."/>
            <person name="Skrede I."/>
            <person name="Drula E."/>
            <person name="Henrissat B."/>
            <person name="Morin E."/>
            <person name="Kohler A."/>
            <person name="Barry K."/>
            <person name="LaButti K."/>
            <person name="Morin E."/>
            <person name="Salamov A."/>
            <person name="Lipzen A."/>
            <person name="Mereny Z."/>
            <person name="Hegedus B."/>
            <person name="Baldrian P."/>
            <person name="Stursova M."/>
            <person name="Weitz H."/>
            <person name="Taylor A."/>
            <person name="Grigoriev I.V."/>
            <person name="Nagy L.G."/>
            <person name="Martin F."/>
            <person name="Kauserud H."/>
        </authorList>
    </citation>
    <scope>NUCLEOTIDE SEQUENCE</scope>
    <source>
        <strain evidence="4">CBHHK002</strain>
    </source>
</reference>
<accession>A0AAD7EFW9</accession>
<dbReference type="EMBL" id="JARIHO010000050">
    <property type="protein sequence ID" value="KAJ7321671.1"/>
    <property type="molecule type" value="Genomic_DNA"/>
</dbReference>
<dbReference type="PROSITE" id="PS00028">
    <property type="entry name" value="ZINC_FINGER_C2H2_1"/>
    <property type="match status" value="2"/>
</dbReference>
<feature type="domain" description="C2H2-type" evidence="3">
    <location>
        <begin position="276"/>
        <end position="300"/>
    </location>
</feature>
<feature type="region of interest" description="Disordered" evidence="2">
    <location>
        <begin position="183"/>
        <end position="210"/>
    </location>
</feature>
<dbReference type="PROSITE" id="PS50157">
    <property type="entry name" value="ZINC_FINGER_C2H2_2"/>
    <property type="match status" value="1"/>
</dbReference>
<protein>
    <recommendedName>
        <fullName evidence="3">C2H2-type domain-containing protein</fullName>
    </recommendedName>
</protein>
<dbReference type="SMART" id="SM00355">
    <property type="entry name" value="ZnF_C2H2"/>
    <property type="match status" value="3"/>
</dbReference>
<evidence type="ECO:0000313" key="5">
    <source>
        <dbReference type="Proteomes" id="UP001218218"/>
    </source>
</evidence>
<evidence type="ECO:0000313" key="4">
    <source>
        <dbReference type="EMBL" id="KAJ7321671.1"/>
    </source>
</evidence>
<feature type="compositionally biased region" description="Low complexity" evidence="2">
    <location>
        <begin position="190"/>
        <end position="208"/>
    </location>
</feature>
<keyword evidence="1" id="KW-0862">Zinc</keyword>
<evidence type="ECO:0000259" key="3">
    <source>
        <dbReference type="PROSITE" id="PS50157"/>
    </source>
</evidence>
<name>A0AAD7EFW9_9AGAR</name>
<dbReference type="InterPro" id="IPR013087">
    <property type="entry name" value="Znf_C2H2_type"/>
</dbReference>
<feature type="compositionally biased region" description="Low complexity" evidence="2">
    <location>
        <begin position="226"/>
        <end position="236"/>
    </location>
</feature>
<comment type="caution">
    <text evidence="4">The sequence shown here is derived from an EMBL/GenBank/DDBJ whole genome shotgun (WGS) entry which is preliminary data.</text>
</comment>
<dbReference type="Proteomes" id="UP001218218">
    <property type="component" value="Unassembled WGS sequence"/>
</dbReference>
<keyword evidence="1" id="KW-0479">Metal-binding</keyword>
<keyword evidence="5" id="KW-1185">Reference proteome</keyword>
<dbReference type="AlphaFoldDB" id="A0AAD7EFW9"/>
<evidence type="ECO:0000256" key="2">
    <source>
        <dbReference type="SAM" id="MobiDB-lite"/>
    </source>
</evidence>
<keyword evidence="1" id="KW-0863">Zinc-finger</keyword>
<gene>
    <name evidence="4" type="ORF">DFH08DRAFT_970032</name>
</gene>
<feature type="region of interest" description="Disordered" evidence="2">
    <location>
        <begin position="219"/>
        <end position="238"/>
    </location>
</feature>
<sequence length="351" mass="37904">MLLSIPVQDLLSSQLDIKLGDAASRLSCKFKPNVHHVRPAPQGWAGITINIESVQGENGCRLTLYASSDEVPSTSAAESPGLPPVRQDFSLSTMLPSMNMDHEAMSILLSDTFPPQDYYSPFCSSASSSAMSSSPSHGDLHHDLSFDFASGCLSSDMGDHSDCDSQHFSHLLDMASPSCHSGESDCIELPSPSSSASAPSSTSSPSSPHTTFIACDTTPTPLLSETDTPPADTAPTKIGRRGQYPCLHPFCSRVLTSPYTRQVHMGTHSPKPRKAFLCTMGCGEVFTRQHDRHRHEVALHGKKCTHVCARCRRFFSTAKMLDRHVCRGHRQGAIQWPLGDDEVAAAATPPT</sequence>
<proteinExistence type="predicted"/>